<keyword evidence="3" id="KW-1185">Reference proteome</keyword>
<proteinExistence type="predicted"/>
<dbReference type="Proteomes" id="UP001151760">
    <property type="component" value="Unassembled WGS sequence"/>
</dbReference>
<feature type="compositionally biased region" description="Polar residues" evidence="1">
    <location>
        <begin position="773"/>
        <end position="783"/>
    </location>
</feature>
<dbReference type="EMBL" id="BQNB010021406">
    <property type="protein sequence ID" value="GJU06079.1"/>
    <property type="molecule type" value="Genomic_DNA"/>
</dbReference>
<organism evidence="2 3">
    <name type="scientific">Tanacetum coccineum</name>
    <dbReference type="NCBI Taxonomy" id="301880"/>
    <lineage>
        <taxon>Eukaryota</taxon>
        <taxon>Viridiplantae</taxon>
        <taxon>Streptophyta</taxon>
        <taxon>Embryophyta</taxon>
        <taxon>Tracheophyta</taxon>
        <taxon>Spermatophyta</taxon>
        <taxon>Magnoliopsida</taxon>
        <taxon>eudicotyledons</taxon>
        <taxon>Gunneridae</taxon>
        <taxon>Pentapetalae</taxon>
        <taxon>asterids</taxon>
        <taxon>campanulids</taxon>
        <taxon>Asterales</taxon>
        <taxon>Asteraceae</taxon>
        <taxon>Asteroideae</taxon>
        <taxon>Anthemideae</taxon>
        <taxon>Anthemidinae</taxon>
        <taxon>Tanacetum</taxon>
    </lineage>
</organism>
<sequence>MPSPSVSTFTFPSTTELVFSTSTSKPVFESLNHTQTSQTTQSQQLQQYHTTTISKNNAKFPYLEKEEYKTWAMKMKYWIMNSDHNLWNIVLNGSSRKRTGRDPKGNIMILPPDHMANIHHLDDARDIWLAVKARFGGNDESKKMRKSMLKQEFSEFRMQAKPDNEDCNMKFLRALPPSWSQVAITLKTKGSLDYLSFDDLYNKLRTLEIDVKGGLSYNSRGTPAPTHSAFISAASTNSKISYPDQSHSTTFTSVSSSPTTSSNVMENILHSFVAKKELDIKWKMAMLSVRINRFEKKAGRKMKFNNKDAARFDNMKKVKCYKSSELVLRIDADSSTTGDVAEDVSNAAARICPYGLYLLRDVAEKPSYDRFAKLLDAASSSSYNSWNRPASVPTGLAFYNQLYMDEEDGENAVKALSWLFLENSQRPNIDIGIQDQWRQGSWYPLDGWRWTYLTGAGGGKSECGGGGKGEMRAEEARAEGGPIGACRWADGMGRGQEALDGGGCSSEFQDRKQSLCFNLSDIQPERDVHVCLAYSIIKAVSTACYVLNRVLVTKPHNKTPYELVSGKVPNISHLKPFGHLVTILNTSDHLGKFEGKADECVPKILTFHAGPKVHEASEMVESSSDYAEELARLQKQAYEANATAEKHLSQADLAASRNRVHAGKIDSAAGVSYGPTENLYSFLLVALLVPTGRTIPTGLVWTFLDTPCKDAVVPQNKFSHSMEVLIHTILALSQYHSQGPLKPNIASSSRTHESAPDLFTSTNVEDEIMGGSFHTSPPRSTQAPPEGTTSGGAEDLDKLTALVGKLVKKVKLLEDKLKGRKRKFVMTDSDKEEDAEQDVDPLIKLAKAAATAAAASAVPTGVSLKRTFPVRGKEHLGKEREDRLGEERLLGECRKEDQDELERLRGRMQRASTAMGVRSCLLKPNLDGWKIDGDWGMIRLMLRQLIQFIKNQSFGFTLSFVKHVVNGFGFLEIFLVLVYSFRDWVTCPLLDADFLVADSKFMKVAFGVGFKMIVVPSSGIFNERSI</sequence>
<evidence type="ECO:0000313" key="3">
    <source>
        <dbReference type="Proteomes" id="UP001151760"/>
    </source>
</evidence>
<reference evidence="2" key="1">
    <citation type="journal article" date="2022" name="Int. J. Mol. Sci.">
        <title>Draft Genome of Tanacetum Coccineum: Genomic Comparison of Closely Related Tanacetum-Family Plants.</title>
        <authorList>
            <person name="Yamashiro T."/>
            <person name="Shiraishi A."/>
            <person name="Nakayama K."/>
            <person name="Satake H."/>
        </authorList>
    </citation>
    <scope>NUCLEOTIDE SEQUENCE</scope>
</reference>
<protein>
    <submittedName>
        <fullName evidence="2">Uncharacterized protein</fullName>
    </submittedName>
</protein>
<accession>A0ABQ5J0Y4</accession>
<comment type="caution">
    <text evidence="2">The sequence shown here is derived from an EMBL/GenBank/DDBJ whole genome shotgun (WGS) entry which is preliminary data.</text>
</comment>
<gene>
    <name evidence="2" type="ORF">Tco_1122509</name>
</gene>
<evidence type="ECO:0000256" key="1">
    <source>
        <dbReference type="SAM" id="MobiDB-lite"/>
    </source>
</evidence>
<name>A0ABQ5J0Y4_9ASTR</name>
<feature type="region of interest" description="Disordered" evidence="1">
    <location>
        <begin position="768"/>
        <end position="795"/>
    </location>
</feature>
<reference evidence="2" key="2">
    <citation type="submission" date="2022-01" db="EMBL/GenBank/DDBJ databases">
        <authorList>
            <person name="Yamashiro T."/>
            <person name="Shiraishi A."/>
            <person name="Satake H."/>
            <person name="Nakayama K."/>
        </authorList>
    </citation>
    <scope>NUCLEOTIDE SEQUENCE</scope>
</reference>
<evidence type="ECO:0000313" key="2">
    <source>
        <dbReference type="EMBL" id="GJU06079.1"/>
    </source>
</evidence>